<name>A0A016RS39_9BILA</name>
<dbReference type="EMBL" id="JARK01001735">
    <property type="protein sequence ID" value="EYB80809.1"/>
    <property type="molecule type" value="Genomic_DNA"/>
</dbReference>
<dbReference type="GO" id="GO:0045159">
    <property type="term" value="F:myosin II binding"/>
    <property type="evidence" value="ECO:0007669"/>
    <property type="project" value="TreeGrafter"/>
</dbReference>
<dbReference type="GO" id="GO:0031201">
    <property type="term" value="C:SNARE complex"/>
    <property type="evidence" value="ECO:0007669"/>
    <property type="project" value="TreeGrafter"/>
</dbReference>
<keyword evidence="2" id="KW-0472">Membrane</keyword>
<dbReference type="OrthoDB" id="19944at2759"/>
<feature type="transmembrane region" description="Helical" evidence="2">
    <location>
        <begin position="276"/>
        <end position="294"/>
    </location>
</feature>
<feature type="region of interest" description="Disordered" evidence="1">
    <location>
        <begin position="36"/>
        <end position="56"/>
    </location>
</feature>
<feature type="transmembrane region" description="Helical" evidence="2">
    <location>
        <begin position="237"/>
        <end position="256"/>
    </location>
</feature>
<evidence type="ECO:0000256" key="2">
    <source>
        <dbReference type="SAM" id="Phobius"/>
    </source>
</evidence>
<dbReference type="GO" id="GO:0005886">
    <property type="term" value="C:plasma membrane"/>
    <property type="evidence" value="ECO:0007669"/>
    <property type="project" value="TreeGrafter"/>
</dbReference>
<reference evidence="4" key="1">
    <citation type="journal article" date="2015" name="Nat. Genet.">
        <title>The genome and transcriptome of the zoonotic hookworm Ancylostoma ceylanicum identify infection-specific gene families.</title>
        <authorList>
            <person name="Schwarz E.M."/>
            <person name="Hu Y."/>
            <person name="Antoshechkin I."/>
            <person name="Miller M.M."/>
            <person name="Sternberg P.W."/>
            <person name="Aroian R.V."/>
        </authorList>
    </citation>
    <scope>NUCLEOTIDE SEQUENCE</scope>
    <source>
        <strain evidence="4">HY135</strain>
    </source>
</reference>
<dbReference type="GO" id="GO:0006893">
    <property type="term" value="P:Golgi to plasma membrane transport"/>
    <property type="evidence" value="ECO:0007669"/>
    <property type="project" value="TreeGrafter"/>
</dbReference>
<protein>
    <submittedName>
        <fullName evidence="3">Uncharacterized protein</fullName>
    </submittedName>
</protein>
<organism evidence="3 4">
    <name type="scientific">Ancylostoma ceylanicum</name>
    <dbReference type="NCBI Taxonomy" id="53326"/>
    <lineage>
        <taxon>Eukaryota</taxon>
        <taxon>Metazoa</taxon>
        <taxon>Ecdysozoa</taxon>
        <taxon>Nematoda</taxon>
        <taxon>Chromadorea</taxon>
        <taxon>Rhabditida</taxon>
        <taxon>Rhabditina</taxon>
        <taxon>Rhabditomorpha</taxon>
        <taxon>Strongyloidea</taxon>
        <taxon>Ancylostomatidae</taxon>
        <taxon>Ancylostomatinae</taxon>
        <taxon>Ancylostoma</taxon>
    </lineage>
</organism>
<gene>
    <name evidence="3" type="primary">Acey_s0399.g739</name>
    <name evidence="3" type="synonym">Acey-tom-1</name>
    <name evidence="3" type="ORF">Y032_0399g739</name>
</gene>
<comment type="caution">
    <text evidence="3">The sequence shown here is derived from an EMBL/GenBank/DDBJ whole genome shotgun (WGS) entry which is preliminary data.</text>
</comment>
<keyword evidence="2" id="KW-1133">Transmembrane helix</keyword>
<proteinExistence type="predicted"/>
<dbReference type="GO" id="GO:0005096">
    <property type="term" value="F:GTPase activator activity"/>
    <property type="evidence" value="ECO:0007669"/>
    <property type="project" value="TreeGrafter"/>
</dbReference>
<sequence length="342" mass="37211">MVATQSEQSNGGSPRGISFHLHVLLVLLARRDTPRDSPIFNRNREGTGPSPSISSHSLEKLSLAGGESVSSLTFIHSYSRRNDPRTSPCLWVGTSAGASIALNLILPQDRLISTVVIAPSGTVVKLRGQVLYQTFMDQSFCLASGASESYKETSKESKDSGSPEKTVTNRILTKASLSPTYSTSLDLAEDIPQATQFIGYGQLLVIGLFTITLLFFYGKQLNVLMMLHGVRSQRRSFLLPFIIFASFAVFLAFIQVSSDLVAASQSRVGASSGPQLLSHVIGMCVHVWCVAVVWRCYCYLGDKKVAEQIGEQLQATSLAFAYEYTQPPPYADTIEKSPLTIA</sequence>
<evidence type="ECO:0000313" key="3">
    <source>
        <dbReference type="EMBL" id="EYB80809.1"/>
    </source>
</evidence>
<dbReference type="Proteomes" id="UP000024635">
    <property type="component" value="Unassembled WGS sequence"/>
</dbReference>
<evidence type="ECO:0000256" key="1">
    <source>
        <dbReference type="SAM" id="MobiDB-lite"/>
    </source>
</evidence>
<feature type="transmembrane region" description="Helical" evidence="2">
    <location>
        <begin position="197"/>
        <end position="217"/>
    </location>
</feature>
<accession>A0A016RS39</accession>
<evidence type="ECO:0000313" key="4">
    <source>
        <dbReference type="Proteomes" id="UP000024635"/>
    </source>
</evidence>
<keyword evidence="4" id="KW-1185">Reference proteome</keyword>
<dbReference type="GO" id="GO:0006887">
    <property type="term" value="P:exocytosis"/>
    <property type="evidence" value="ECO:0007669"/>
    <property type="project" value="TreeGrafter"/>
</dbReference>
<keyword evidence="2" id="KW-0812">Transmembrane</keyword>
<dbReference type="GO" id="GO:0019905">
    <property type="term" value="F:syntaxin binding"/>
    <property type="evidence" value="ECO:0007669"/>
    <property type="project" value="TreeGrafter"/>
</dbReference>
<dbReference type="PANTHER" id="PTHR10241:SF25">
    <property type="entry name" value="TOMOSYN, ISOFORM C"/>
    <property type="match status" value="1"/>
</dbReference>
<dbReference type="AlphaFoldDB" id="A0A016RS39"/>
<dbReference type="PANTHER" id="PTHR10241">
    <property type="entry name" value="LETHAL 2 GIANT LARVAE PROTEIN"/>
    <property type="match status" value="1"/>
</dbReference>